<feature type="compositionally biased region" description="Gly residues" evidence="1">
    <location>
        <begin position="85"/>
        <end position="95"/>
    </location>
</feature>
<comment type="caution">
    <text evidence="2">The sequence shown here is derived from an EMBL/GenBank/DDBJ whole genome shotgun (WGS) entry which is preliminary data.</text>
</comment>
<dbReference type="EMBL" id="BAABBF010000008">
    <property type="protein sequence ID" value="GAA3719710.1"/>
    <property type="molecule type" value="Genomic_DNA"/>
</dbReference>
<feature type="region of interest" description="Disordered" evidence="1">
    <location>
        <begin position="59"/>
        <end position="95"/>
    </location>
</feature>
<gene>
    <name evidence="2" type="ORF">GCM10022268_29930</name>
</gene>
<protein>
    <submittedName>
        <fullName evidence="2">Uncharacterized protein</fullName>
    </submittedName>
</protein>
<sequence length="95" mass="10039">MGLYNRITSFFDDWHTSIAGSAAGDTPTINPATGLPMTGGVDVAGNPFGTDLSSYGHDSWHHDPHRAGSSFDDHYSGGHDPFPTGVGGGHDPWRD</sequence>
<keyword evidence="3" id="KW-1185">Reference proteome</keyword>
<evidence type="ECO:0000313" key="2">
    <source>
        <dbReference type="EMBL" id="GAA3719710.1"/>
    </source>
</evidence>
<feature type="region of interest" description="Disordered" evidence="1">
    <location>
        <begin position="21"/>
        <end position="41"/>
    </location>
</feature>
<proteinExistence type="predicted"/>
<evidence type="ECO:0000256" key="1">
    <source>
        <dbReference type="SAM" id="MobiDB-lite"/>
    </source>
</evidence>
<evidence type="ECO:0000313" key="3">
    <source>
        <dbReference type="Proteomes" id="UP001500523"/>
    </source>
</evidence>
<dbReference type="Proteomes" id="UP001500523">
    <property type="component" value="Unassembled WGS sequence"/>
</dbReference>
<reference evidence="3" key="1">
    <citation type="journal article" date="2019" name="Int. J. Syst. Evol. Microbiol.">
        <title>The Global Catalogue of Microorganisms (GCM) 10K type strain sequencing project: providing services to taxonomists for standard genome sequencing and annotation.</title>
        <authorList>
            <consortium name="The Broad Institute Genomics Platform"/>
            <consortium name="The Broad Institute Genome Sequencing Center for Infectious Disease"/>
            <person name="Wu L."/>
            <person name="Ma J."/>
        </authorList>
    </citation>
    <scope>NUCLEOTIDE SEQUENCE [LARGE SCALE GENOMIC DNA]</scope>
    <source>
        <strain evidence="3">JCM 17498</strain>
    </source>
</reference>
<dbReference type="RefSeq" id="WP_344694213.1">
    <property type="nucleotide sequence ID" value="NZ_BAABBF010000008.1"/>
</dbReference>
<accession>A0ABP7EIF0</accession>
<feature type="compositionally biased region" description="Basic and acidic residues" evidence="1">
    <location>
        <begin position="59"/>
        <end position="77"/>
    </location>
</feature>
<organism evidence="2 3">
    <name type="scientific">Sphingomonas cynarae</name>
    <dbReference type="NCBI Taxonomy" id="930197"/>
    <lineage>
        <taxon>Bacteria</taxon>
        <taxon>Pseudomonadati</taxon>
        <taxon>Pseudomonadota</taxon>
        <taxon>Alphaproteobacteria</taxon>
        <taxon>Sphingomonadales</taxon>
        <taxon>Sphingomonadaceae</taxon>
        <taxon>Sphingomonas</taxon>
    </lineage>
</organism>
<name>A0ABP7EIF0_9SPHN</name>